<evidence type="ECO:0000256" key="1">
    <source>
        <dbReference type="SAM" id="SignalP"/>
    </source>
</evidence>
<protein>
    <submittedName>
        <fullName evidence="3">Peptidase</fullName>
    </submittedName>
</protein>
<feature type="domain" description="PepSY" evidence="2">
    <location>
        <begin position="24"/>
        <end position="76"/>
    </location>
</feature>
<comment type="caution">
    <text evidence="3">The sequence shown here is derived from an EMBL/GenBank/DDBJ whole genome shotgun (WGS) entry which is preliminary data.</text>
</comment>
<evidence type="ECO:0000313" key="4">
    <source>
        <dbReference type="Proteomes" id="UP000192505"/>
    </source>
</evidence>
<dbReference type="EMBL" id="MTEI01000031">
    <property type="protein sequence ID" value="OQW85865.1"/>
    <property type="molecule type" value="Genomic_DNA"/>
</dbReference>
<proteinExistence type="predicted"/>
<keyword evidence="1" id="KW-0732">Signal</keyword>
<dbReference type="Proteomes" id="UP000192505">
    <property type="component" value="Unassembled WGS sequence"/>
</dbReference>
<gene>
    <name evidence="3" type="ORF">BWK72_20155</name>
</gene>
<dbReference type="InterPro" id="IPR025711">
    <property type="entry name" value="PepSY"/>
</dbReference>
<organism evidence="3 4">
    <name type="scientific">Rhodoferax ferrireducens</name>
    <dbReference type="NCBI Taxonomy" id="192843"/>
    <lineage>
        <taxon>Bacteria</taxon>
        <taxon>Pseudomonadati</taxon>
        <taxon>Pseudomonadota</taxon>
        <taxon>Betaproteobacteria</taxon>
        <taxon>Burkholderiales</taxon>
        <taxon>Comamonadaceae</taxon>
        <taxon>Rhodoferax</taxon>
    </lineage>
</organism>
<sequence length="78" mass="8215">MKLLTALTTALLMTLTLPAWADASRDDAAATAQRSSGGRVLAVDKTDKGGRAVWRVKVVTPQGEVRVILVDVASGRPL</sequence>
<evidence type="ECO:0000313" key="3">
    <source>
        <dbReference type="EMBL" id="OQW85865.1"/>
    </source>
</evidence>
<dbReference type="AlphaFoldDB" id="A0A1W9KNY0"/>
<name>A0A1W9KNY0_9BURK</name>
<dbReference type="Pfam" id="PF03413">
    <property type="entry name" value="PepSY"/>
    <property type="match status" value="1"/>
</dbReference>
<accession>A0A1W9KNY0</accession>
<reference evidence="3 4" key="1">
    <citation type="submission" date="2017-01" db="EMBL/GenBank/DDBJ databases">
        <title>Novel large sulfur bacteria in the metagenomes of groundwater-fed chemosynthetic microbial mats in the Lake Huron basin.</title>
        <authorList>
            <person name="Sharrar A.M."/>
            <person name="Flood B.E."/>
            <person name="Bailey J.V."/>
            <person name="Jones D.S."/>
            <person name="Biddanda B."/>
            <person name="Ruberg S.A."/>
            <person name="Marcus D.N."/>
            <person name="Dick G.J."/>
        </authorList>
    </citation>
    <scope>NUCLEOTIDE SEQUENCE [LARGE SCALE GENOMIC DNA]</scope>
    <source>
        <strain evidence="3">A7</strain>
    </source>
</reference>
<feature type="chain" id="PRO_5011986762" evidence="1">
    <location>
        <begin position="22"/>
        <end position="78"/>
    </location>
</feature>
<evidence type="ECO:0000259" key="2">
    <source>
        <dbReference type="Pfam" id="PF03413"/>
    </source>
</evidence>
<feature type="signal peptide" evidence="1">
    <location>
        <begin position="1"/>
        <end position="21"/>
    </location>
</feature>